<organism evidence="3 4">
    <name type="scientific">Paenibacillus naphthalenovorans</name>
    <dbReference type="NCBI Taxonomy" id="162209"/>
    <lineage>
        <taxon>Bacteria</taxon>
        <taxon>Bacillati</taxon>
        <taxon>Bacillota</taxon>
        <taxon>Bacilli</taxon>
        <taxon>Bacillales</taxon>
        <taxon>Paenibacillaceae</taxon>
        <taxon>Paenibacillus</taxon>
    </lineage>
</organism>
<reference evidence="4" key="1">
    <citation type="submission" date="2015-12" db="EMBL/GenBank/DDBJ databases">
        <title>Complete genome sequences of two moderately thermophilic Paenibacillus species.</title>
        <authorList>
            <person name="Butler R.III."/>
            <person name="Wang J."/>
            <person name="Stark B.C."/>
            <person name="Pombert J.-F."/>
        </authorList>
    </citation>
    <scope>NUCLEOTIDE SEQUENCE [LARGE SCALE GENOMIC DNA]</scope>
    <source>
        <strain evidence="4">32O-Y</strain>
    </source>
</reference>
<dbReference type="Gene3D" id="3.30.1370.60">
    <property type="entry name" value="Hypothetical oxidoreductase yiak, domain 2"/>
    <property type="match status" value="1"/>
</dbReference>
<dbReference type="OrthoDB" id="9769447at2"/>
<keyword evidence="4" id="KW-1185">Reference proteome</keyword>
<keyword evidence="2" id="KW-0560">Oxidoreductase</keyword>
<gene>
    <name evidence="3" type="ORF">IJ22_00270</name>
</gene>
<evidence type="ECO:0000313" key="4">
    <source>
        <dbReference type="Proteomes" id="UP000061660"/>
    </source>
</evidence>
<name>A0A0U2V9Z1_9BACL</name>
<comment type="similarity">
    <text evidence="1">Belongs to the LDH2/MDH2 oxidoreductase family.</text>
</comment>
<dbReference type="PATRIC" id="fig|162209.4.peg.19"/>
<dbReference type="InterPro" id="IPR043143">
    <property type="entry name" value="Mal/L-sulf/L-lact_DH-like_NADP"/>
</dbReference>
<dbReference type="Pfam" id="PF02615">
    <property type="entry name" value="Ldh_2"/>
    <property type="match status" value="1"/>
</dbReference>
<dbReference type="SUPFAM" id="SSF89733">
    <property type="entry name" value="L-sulfolactate dehydrogenase-like"/>
    <property type="match status" value="1"/>
</dbReference>
<dbReference type="InterPro" id="IPR003767">
    <property type="entry name" value="Malate/L-lactate_DH-like"/>
</dbReference>
<protein>
    <submittedName>
        <fullName evidence="3">Lactate dehydrogenase</fullName>
    </submittedName>
</protein>
<dbReference type="EMBL" id="CP013652">
    <property type="protein sequence ID" value="ALS20419.1"/>
    <property type="molecule type" value="Genomic_DNA"/>
</dbReference>
<accession>A0A0U2V9Z1</accession>
<dbReference type="KEGG" id="pnp:IJ22_00270"/>
<evidence type="ECO:0000256" key="1">
    <source>
        <dbReference type="ARBA" id="ARBA00006056"/>
    </source>
</evidence>
<dbReference type="PANTHER" id="PTHR11091:SF0">
    <property type="entry name" value="MALATE DEHYDROGENASE"/>
    <property type="match status" value="1"/>
</dbReference>
<sequence>MSDIRVSPEKLTAFCKQVLTAAGIPERDSEIIADSLVHANLTGVHSHGVSKLNDYLVRLDNNLVTKETNITVVSETPTTALLDAGNGWGQIVSQKAVDVAVKKAKEYGSSWVGVRNSNHYGTAAYWTAQIAAQGMIGISMTNTSPVMVPFGSKVPTLGTNPISIAVPSPSGKPIMLDMATSNQARGKITLASKMGKPIPTDWAITVDGRETSDPHEALKGSLLPFGGAKGSGLAIMVDILTGVLTGALYGSQIPRFYDDPVPQNLGHMFAALDVSAMMPLDTFLERMAEKERETRESAPAKGFDKVYMPGDLEYARAEEARKNGIVLSSEIHNELLSAARRYGANVTLVD</sequence>
<dbReference type="InterPro" id="IPR043144">
    <property type="entry name" value="Mal/L-sulf/L-lact_DH-like_ah"/>
</dbReference>
<dbReference type="PANTHER" id="PTHR11091">
    <property type="entry name" value="OXIDOREDUCTASE-RELATED"/>
    <property type="match status" value="1"/>
</dbReference>
<dbReference type="Gene3D" id="1.10.1530.10">
    <property type="match status" value="1"/>
</dbReference>
<dbReference type="InterPro" id="IPR036111">
    <property type="entry name" value="Mal/L-sulfo/L-lacto_DH-like_sf"/>
</dbReference>
<evidence type="ECO:0000256" key="2">
    <source>
        <dbReference type="ARBA" id="ARBA00023002"/>
    </source>
</evidence>
<dbReference type="AlphaFoldDB" id="A0A0U2V9Z1"/>
<evidence type="ECO:0000313" key="3">
    <source>
        <dbReference type="EMBL" id="ALS20419.1"/>
    </source>
</evidence>
<dbReference type="GO" id="GO:0016491">
    <property type="term" value="F:oxidoreductase activity"/>
    <property type="evidence" value="ECO:0007669"/>
    <property type="project" value="UniProtKB-KW"/>
</dbReference>
<dbReference type="Proteomes" id="UP000061660">
    <property type="component" value="Chromosome"/>
</dbReference>
<proteinExistence type="inferred from homology"/>
<dbReference type="STRING" id="162209.IJ22_00270"/>
<dbReference type="RefSeq" id="WP_062406295.1">
    <property type="nucleotide sequence ID" value="NZ_CP013652.1"/>
</dbReference>
<reference evidence="3 4" key="2">
    <citation type="journal article" date="2016" name="Genome Announc.">
        <title>Complete Genome Sequences of Two Interactive Moderate Thermophiles, Paenibacillus napthalenovorans 32O-Y and Paenibacillus sp. 32O-W.</title>
        <authorList>
            <person name="Butler R.R.III."/>
            <person name="Wang J."/>
            <person name="Stark B.C."/>
            <person name="Pombert J.F."/>
        </authorList>
    </citation>
    <scope>NUCLEOTIDE SEQUENCE [LARGE SCALE GENOMIC DNA]</scope>
    <source>
        <strain evidence="3 4">32O-Y</strain>
    </source>
</reference>